<gene>
    <name evidence="2" type="ORF">ALP05_04961</name>
</gene>
<comment type="caution">
    <text evidence="2">The sequence shown here is derived from an EMBL/GenBank/DDBJ whole genome shotgun (WGS) entry which is preliminary data.</text>
</comment>
<sequence>MSVALIGQKIGRKAFMNMQSFIAAGQKYGACTFRHVIWIATSVGISLTVTLPVRLFAGGALTPCESIRRSSRCGRRPTPGTWPGSRSAWHESS</sequence>
<accession>A0A3M6FA69</accession>
<evidence type="ECO:0000256" key="1">
    <source>
        <dbReference type="SAM" id="MobiDB-lite"/>
    </source>
</evidence>
<organism evidence="2 3">
    <name type="scientific">Pseudomonas caricapapayae</name>
    <dbReference type="NCBI Taxonomy" id="46678"/>
    <lineage>
        <taxon>Bacteria</taxon>
        <taxon>Pseudomonadati</taxon>
        <taxon>Pseudomonadota</taxon>
        <taxon>Gammaproteobacteria</taxon>
        <taxon>Pseudomonadales</taxon>
        <taxon>Pseudomonadaceae</taxon>
        <taxon>Pseudomonas</taxon>
    </lineage>
</organism>
<dbReference type="AlphaFoldDB" id="A0A3M6FA69"/>
<feature type="region of interest" description="Disordered" evidence="1">
    <location>
        <begin position="68"/>
        <end position="93"/>
    </location>
</feature>
<protein>
    <submittedName>
        <fullName evidence="2">Uncharacterized protein</fullName>
    </submittedName>
</protein>
<dbReference type="Proteomes" id="UP000269872">
    <property type="component" value="Unassembled WGS sequence"/>
</dbReference>
<reference evidence="2 3" key="1">
    <citation type="submission" date="2018-08" db="EMBL/GenBank/DDBJ databases">
        <title>Recombination of ecologically and evolutionarily significant loci maintains genetic cohesion in the Pseudomonas syringae species complex.</title>
        <authorList>
            <person name="Dillon M."/>
            <person name="Thakur S."/>
            <person name="Almeida R.N.D."/>
            <person name="Weir B.S."/>
            <person name="Guttman D.S."/>
        </authorList>
    </citation>
    <scope>NUCLEOTIDE SEQUENCE [LARGE SCALE GENOMIC DNA]</scope>
    <source>
        <strain evidence="2 3">ICMP 7496</strain>
    </source>
</reference>
<evidence type="ECO:0000313" key="2">
    <source>
        <dbReference type="EMBL" id="RMV77522.1"/>
    </source>
</evidence>
<name>A0A3M6FA69_9PSED</name>
<proteinExistence type="predicted"/>
<evidence type="ECO:0000313" key="3">
    <source>
        <dbReference type="Proteomes" id="UP000269872"/>
    </source>
</evidence>
<dbReference type="EMBL" id="RBUY01000046">
    <property type="protein sequence ID" value="RMV77522.1"/>
    <property type="molecule type" value="Genomic_DNA"/>
</dbReference>